<dbReference type="Proteomes" id="UP000245697">
    <property type="component" value="Unassembled WGS sequence"/>
</dbReference>
<keyword evidence="2" id="KW-1185">Reference proteome</keyword>
<dbReference type="EMBL" id="QGGR01000002">
    <property type="protein sequence ID" value="PWK51369.1"/>
    <property type="molecule type" value="Genomic_DNA"/>
</dbReference>
<dbReference type="RefSeq" id="WP_109589800.1">
    <property type="nucleotide sequence ID" value="NZ_BONA01000001.1"/>
</dbReference>
<protein>
    <submittedName>
        <fullName evidence="1">Uncharacterized protein</fullName>
    </submittedName>
</protein>
<dbReference type="OrthoDB" id="5510165at2"/>
<gene>
    <name evidence="1" type="ORF">BC793_102397</name>
</gene>
<dbReference type="AlphaFoldDB" id="A0A316FRW0"/>
<evidence type="ECO:0000313" key="2">
    <source>
        <dbReference type="Proteomes" id="UP000245697"/>
    </source>
</evidence>
<proteinExistence type="predicted"/>
<evidence type="ECO:0000313" key="1">
    <source>
        <dbReference type="EMBL" id="PWK51369.1"/>
    </source>
</evidence>
<organism evidence="1 2">
    <name type="scientific">Actinoplanes xinjiangensis</name>
    <dbReference type="NCBI Taxonomy" id="512350"/>
    <lineage>
        <taxon>Bacteria</taxon>
        <taxon>Bacillati</taxon>
        <taxon>Actinomycetota</taxon>
        <taxon>Actinomycetes</taxon>
        <taxon>Micromonosporales</taxon>
        <taxon>Micromonosporaceae</taxon>
        <taxon>Actinoplanes</taxon>
    </lineage>
</organism>
<comment type="caution">
    <text evidence="1">The sequence shown here is derived from an EMBL/GenBank/DDBJ whole genome shotgun (WGS) entry which is preliminary data.</text>
</comment>
<name>A0A316FRW0_9ACTN</name>
<accession>A0A316FRW0</accession>
<sequence length="166" mass="17597">MTSGGVAYERRSAAPVIAPVRPRKLAKVPFVELAEGRLQGVVSSGSDVERVYVSSITAGDHGLSCNTNNNRPCGGLSGGTRACNHLRALADAAVAQYGVDRVARYLKVTLADGDDDLWSGLHTTTAPNRAAEVFSGFLRHLAYLEVPATAEPLPELHWFPAAGTVR</sequence>
<reference evidence="1 2" key="1">
    <citation type="submission" date="2018-05" db="EMBL/GenBank/DDBJ databases">
        <title>Genomic Encyclopedia of Archaeal and Bacterial Type Strains, Phase II (KMG-II): from individual species to whole genera.</title>
        <authorList>
            <person name="Goeker M."/>
        </authorList>
    </citation>
    <scope>NUCLEOTIDE SEQUENCE [LARGE SCALE GENOMIC DNA]</scope>
    <source>
        <strain evidence="1 2">DSM 45184</strain>
    </source>
</reference>